<name>A0ABR1GFK5_AURAN</name>
<feature type="chain" id="PRO_5047089162" description="SMB domain-containing protein" evidence="2">
    <location>
        <begin position="16"/>
        <end position="413"/>
    </location>
</feature>
<dbReference type="Proteomes" id="UP001363151">
    <property type="component" value="Unassembled WGS sequence"/>
</dbReference>
<feature type="signal peptide" evidence="2">
    <location>
        <begin position="1"/>
        <end position="15"/>
    </location>
</feature>
<reference evidence="3 4" key="1">
    <citation type="submission" date="2024-03" db="EMBL/GenBank/DDBJ databases">
        <title>Aureococcus anophagefferens CCMP1851 and Kratosvirus quantuckense: Draft genome of a second virus-susceptible host strain in the model system.</title>
        <authorList>
            <person name="Chase E."/>
            <person name="Truchon A.R."/>
            <person name="Schepens W."/>
            <person name="Wilhelm S.W."/>
        </authorList>
    </citation>
    <scope>NUCLEOTIDE SEQUENCE [LARGE SCALE GENOMIC DNA]</scope>
    <source>
        <strain evidence="3 4">CCMP1851</strain>
    </source>
</reference>
<evidence type="ECO:0008006" key="5">
    <source>
        <dbReference type="Google" id="ProtNLM"/>
    </source>
</evidence>
<evidence type="ECO:0000256" key="2">
    <source>
        <dbReference type="SAM" id="SignalP"/>
    </source>
</evidence>
<feature type="region of interest" description="Disordered" evidence="1">
    <location>
        <begin position="245"/>
        <end position="279"/>
    </location>
</feature>
<protein>
    <recommendedName>
        <fullName evidence="5">SMB domain-containing protein</fullName>
    </recommendedName>
</protein>
<organism evidence="3 4">
    <name type="scientific">Aureococcus anophagefferens</name>
    <name type="common">Harmful bloom alga</name>
    <dbReference type="NCBI Taxonomy" id="44056"/>
    <lineage>
        <taxon>Eukaryota</taxon>
        <taxon>Sar</taxon>
        <taxon>Stramenopiles</taxon>
        <taxon>Ochrophyta</taxon>
        <taxon>Pelagophyceae</taxon>
        <taxon>Pelagomonadales</taxon>
        <taxon>Pelagomonadaceae</taxon>
        <taxon>Aureococcus</taxon>
    </lineage>
</organism>
<evidence type="ECO:0000313" key="4">
    <source>
        <dbReference type="Proteomes" id="UP001363151"/>
    </source>
</evidence>
<evidence type="ECO:0000256" key="1">
    <source>
        <dbReference type="SAM" id="MobiDB-lite"/>
    </source>
</evidence>
<comment type="caution">
    <text evidence="3">The sequence shown here is derived from an EMBL/GenBank/DDBJ whole genome shotgun (WGS) entry which is preliminary data.</text>
</comment>
<sequence>MLKLVLALCATVAAASTDCDASGVYPDICNPFDGGECADSTSWKAKKAGVTCANLLDGITKSKKVTKQCKLKSADGVEARDACQVTCDRCPECKDSGNFFVGAAKFNSYKTCAWVGEDRAGRCGLVGEKDGDEYAAWEMCPAACHLCERECADDLAWNPKKYAKSKAFKNDKMDDLDDEATGNGCAWVADKLDEYDYSFAATKHFCNIRGGPGTGKKPQIVDAYDAYEGCAKTCGNCHEAFPTPAPSVSPTPAPSVSPTPEPTVSPTPAPSYSPTPAPSPRPTTWSYSYSYIGPTTFPTKEGGAPSGSVQCGGADDFCDCKGDCVNNDQWCQCDEAEACCAAFDGTYGYGDGALEGDNDFTCKDSTTWSFENPKGKTITCKKVRRSKILENGERRRCSLKGAREACAKSCGTC</sequence>
<gene>
    <name evidence="3" type="ORF">SO694_00010425</name>
</gene>
<keyword evidence="2" id="KW-0732">Signal</keyword>
<accession>A0ABR1GFK5</accession>
<evidence type="ECO:0000313" key="3">
    <source>
        <dbReference type="EMBL" id="KAK7254680.1"/>
    </source>
</evidence>
<proteinExistence type="predicted"/>
<keyword evidence="4" id="KW-1185">Reference proteome</keyword>
<dbReference type="EMBL" id="JBBJCI010000023">
    <property type="protein sequence ID" value="KAK7254680.1"/>
    <property type="molecule type" value="Genomic_DNA"/>
</dbReference>